<evidence type="ECO:0000313" key="4">
    <source>
        <dbReference type="Proteomes" id="UP000742786"/>
    </source>
</evidence>
<reference evidence="3" key="1">
    <citation type="submission" date="2021-04" db="EMBL/GenBank/DDBJ databases">
        <authorList>
            <person name="Hornung B."/>
        </authorList>
    </citation>
    <scope>NUCLEOTIDE SEQUENCE</scope>
    <source>
        <strain evidence="3">G5G6</strain>
    </source>
</reference>
<feature type="chain" id="PRO_5037525014" evidence="2">
    <location>
        <begin position="18"/>
        <end position="189"/>
    </location>
</feature>
<protein>
    <submittedName>
        <fullName evidence="3">Uncharacterized protein</fullName>
    </submittedName>
</protein>
<keyword evidence="4" id="KW-1185">Reference proteome</keyword>
<evidence type="ECO:0000313" key="3">
    <source>
        <dbReference type="EMBL" id="CAG4884238.1"/>
    </source>
</evidence>
<evidence type="ECO:0000256" key="1">
    <source>
        <dbReference type="SAM" id="Coils"/>
    </source>
</evidence>
<feature type="signal peptide" evidence="2">
    <location>
        <begin position="1"/>
        <end position="17"/>
    </location>
</feature>
<accession>A0A916J588</accession>
<proteinExistence type="predicted"/>
<sequence length="189" mass="20427">MGVVLFIVLAAAGAAIAALSGKAVNDANKANQQAKTAKDTARSKVARAAEEASTLREKIVVYQALQSRGIIGQEHRLDWIEKIRKIKEAHKLLDLNYELGPQQPIKADVVAPSGNAFDIMASPMKLQMALLHEDDLLGLLSDLRNGIQGYIRVNHCDIERAGAAPPAAGPTAQLRAKCDIDWITVREKS</sequence>
<evidence type="ECO:0000256" key="2">
    <source>
        <dbReference type="SAM" id="SignalP"/>
    </source>
</evidence>
<feature type="coiled-coil region" evidence="1">
    <location>
        <begin position="24"/>
        <end position="58"/>
    </location>
</feature>
<name>A0A916J588_9PROT</name>
<dbReference type="EMBL" id="CAJQUM010000001">
    <property type="protein sequence ID" value="CAG4884238.1"/>
    <property type="molecule type" value="Genomic_DNA"/>
</dbReference>
<keyword evidence="1" id="KW-0175">Coiled coil</keyword>
<dbReference type="Proteomes" id="UP000742786">
    <property type="component" value="Unassembled WGS sequence"/>
</dbReference>
<gene>
    <name evidence="3" type="ORF">GTOL_12121</name>
</gene>
<keyword evidence="2" id="KW-0732">Signal</keyword>
<organism evidence="3 4">
    <name type="scientific">Georgfuchsia toluolica</name>
    <dbReference type="NCBI Taxonomy" id="424218"/>
    <lineage>
        <taxon>Bacteria</taxon>
        <taxon>Pseudomonadati</taxon>
        <taxon>Pseudomonadota</taxon>
        <taxon>Betaproteobacteria</taxon>
        <taxon>Nitrosomonadales</taxon>
        <taxon>Sterolibacteriaceae</taxon>
        <taxon>Georgfuchsia</taxon>
    </lineage>
</organism>
<dbReference type="AlphaFoldDB" id="A0A916J588"/>
<comment type="caution">
    <text evidence="3">The sequence shown here is derived from an EMBL/GenBank/DDBJ whole genome shotgun (WGS) entry which is preliminary data.</text>
</comment>